<dbReference type="InterPro" id="IPR002191">
    <property type="entry name" value="Bac_export_3"/>
</dbReference>
<keyword evidence="8" id="KW-0966">Cell projection</keyword>
<evidence type="ECO:0000256" key="7">
    <source>
        <dbReference type="SAM" id="Phobius"/>
    </source>
</evidence>
<comment type="similarity">
    <text evidence="2">Belongs to the FliQ/MopD/SpaQ family.</text>
</comment>
<dbReference type="EMBL" id="JAUYVT010000004">
    <property type="protein sequence ID" value="MDP2564327.1"/>
    <property type="molecule type" value="Genomic_DNA"/>
</dbReference>
<evidence type="ECO:0000256" key="3">
    <source>
        <dbReference type="ARBA" id="ARBA00022475"/>
    </source>
</evidence>
<dbReference type="Pfam" id="PF01313">
    <property type="entry name" value="Bac_export_3"/>
    <property type="match status" value="1"/>
</dbReference>
<organism evidence="8 9">
    <name type="scientific">Pseudoalteromonas marina</name>
    <dbReference type="NCBI Taxonomy" id="267375"/>
    <lineage>
        <taxon>Bacteria</taxon>
        <taxon>Pseudomonadati</taxon>
        <taxon>Pseudomonadota</taxon>
        <taxon>Gammaproteobacteria</taxon>
        <taxon>Alteromonadales</taxon>
        <taxon>Pseudoalteromonadaceae</taxon>
        <taxon>Pseudoalteromonas</taxon>
    </lineage>
</organism>
<protein>
    <submittedName>
        <fullName evidence="8">Flagellar biosynthetic protein FliQ</fullName>
    </submittedName>
</protein>
<dbReference type="PANTHER" id="PTHR34040:SF2">
    <property type="entry name" value="FLAGELLAR BIOSYNTHETIC PROTEIN FLIQ"/>
    <property type="match status" value="1"/>
</dbReference>
<evidence type="ECO:0000256" key="5">
    <source>
        <dbReference type="ARBA" id="ARBA00022989"/>
    </source>
</evidence>
<feature type="transmembrane region" description="Helical" evidence="7">
    <location>
        <begin position="12"/>
        <end position="34"/>
    </location>
</feature>
<evidence type="ECO:0000256" key="4">
    <source>
        <dbReference type="ARBA" id="ARBA00022692"/>
    </source>
</evidence>
<gene>
    <name evidence="8" type="ORF">Q8W34_06755</name>
</gene>
<dbReference type="RefSeq" id="WP_305471608.1">
    <property type="nucleotide sequence ID" value="NZ_JAUYVT010000004.1"/>
</dbReference>
<evidence type="ECO:0000313" key="9">
    <source>
        <dbReference type="Proteomes" id="UP001177212"/>
    </source>
</evidence>
<proteinExistence type="inferred from homology"/>
<keyword evidence="9" id="KW-1185">Reference proteome</keyword>
<evidence type="ECO:0000256" key="1">
    <source>
        <dbReference type="ARBA" id="ARBA00004651"/>
    </source>
</evidence>
<dbReference type="PANTHER" id="PTHR34040">
    <property type="entry name" value="FLAGELLAR BIOSYNTHETIC PROTEIN FLIQ"/>
    <property type="match status" value="1"/>
</dbReference>
<reference evidence="8" key="1">
    <citation type="submission" date="2023-07" db="EMBL/GenBank/DDBJ databases">
        <title>Genome content predicts the carbon catabolic preferences of heterotrophic bacteria.</title>
        <authorList>
            <person name="Gralka M."/>
        </authorList>
    </citation>
    <scope>NUCLEOTIDE SEQUENCE</scope>
    <source>
        <strain evidence="8">4G09</strain>
    </source>
</reference>
<keyword evidence="5 7" id="KW-1133">Transmembrane helix</keyword>
<evidence type="ECO:0000256" key="2">
    <source>
        <dbReference type="ARBA" id="ARBA00006156"/>
    </source>
</evidence>
<keyword evidence="4 7" id="KW-0812">Transmembrane</keyword>
<accession>A0ABT9FC14</accession>
<comment type="caution">
    <text evidence="8">The sequence shown here is derived from an EMBL/GenBank/DDBJ whole genome shotgun (WGS) entry which is preliminary data.</text>
</comment>
<feature type="transmembrane region" description="Helical" evidence="7">
    <location>
        <begin position="46"/>
        <end position="65"/>
    </location>
</feature>
<keyword evidence="6 7" id="KW-0472">Membrane</keyword>
<keyword evidence="3" id="KW-1003">Cell membrane</keyword>
<evidence type="ECO:0000313" key="8">
    <source>
        <dbReference type="EMBL" id="MDP2564327.1"/>
    </source>
</evidence>
<dbReference type="PRINTS" id="PR00952">
    <property type="entry name" value="TYPE3IMQPROT"/>
</dbReference>
<dbReference type="Proteomes" id="UP001177212">
    <property type="component" value="Unassembled WGS sequence"/>
</dbReference>
<keyword evidence="8" id="KW-0282">Flagellum</keyword>
<evidence type="ECO:0000256" key="6">
    <source>
        <dbReference type="ARBA" id="ARBA00023136"/>
    </source>
</evidence>
<sequence>MGDQVTFILVEAAWVLLNFICIIMLPSLFVGLIVGVFQAATQIQEMTLSFIPKIFSLVFVLIYFGSDMSQMWLGFTKKITAMIMDL</sequence>
<comment type="subcellular location">
    <subcellularLocation>
        <location evidence="1">Cell membrane</location>
        <topology evidence="1">Multi-pass membrane protein</topology>
    </subcellularLocation>
</comment>
<keyword evidence="8" id="KW-0969">Cilium</keyword>
<name>A0ABT9FC14_9GAMM</name>